<keyword evidence="2" id="KW-1185">Reference proteome</keyword>
<feature type="non-terminal residue" evidence="1">
    <location>
        <position position="141"/>
    </location>
</feature>
<dbReference type="Proteomes" id="UP000591131">
    <property type="component" value="Unassembled WGS sequence"/>
</dbReference>
<name>A0A7J6KIT8_PERCH</name>
<proteinExistence type="predicted"/>
<gene>
    <name evidence="1" type="ORF">FOL47_005534</name>
</gene>
<sequence>ATFDAGSIGSLLAMRASIDMLPLSNGLERRLGHFSTSHFYVTNEFGQVLASTDAPAVYVIPAPIDDRAGLSFPSIWEVTSTVKKEHFIEALSKQGRVTMELGTIRVDLEVAKSSGAPLVCIAVTSASDFRDARLTLIALLQ</sequence>
<dbReference type="EMBL" id="JAAPAO010003046">
    <property type="protein sequence ID" value="KAF4646864.1"/>
    <property type="molecule type" value="Genomic_DNA"/>
</dbReference>
<dbReference type="AlphaFoldDB" id="A0A7J6KIT8"/>
<evidence type="ECO:0000313" key="2">
    <source>
        <dbReference type="Proteomes" id="UP000591131"/>
    </source>
</evidence>
<feature type="non-terminal residue" evidence="1">
    <location>
        <position position="1"/>
    </location>
</feature>
<organism evidence="1 2">
    <name type="scientific">Perkinsus chesapeaki</name>
    <name type="common">Clam parasite</name>
    <name type="synonym">Perkinsus andrewsi</name>
    <dbReference type="NCBI Taxonomy" id="330153"/>
    <lineage>
        <taxon>Eukaryota</taxon>
        <taxon>Sar</taxon>
        <taxon>Alveolata</taxon>
        <taxon>Perkinsozoa</taxon>
        <taxon>Perkinsea</taxon>
        <taxon>Perkinsida</taxon>
        <taxon>Perkinsidae</taxon>
        <taxon>Perkinsus</taxon>
    </lineage>
</organism>
<evidence type="ECO:0000313" key="1">
    <source>
        <dbReference type="EMBL" id="KAF4646864.1"/>
    </source>
</evidence>
<dbReference type="OrthoDB" id="437429at2759"/>
<accession>A0A7J6KIT8</accession>
<comment type="caution">
    <text evidence="1">The sequence shown here is derived from an EMBL/GenBank/DDBJ whole genome shotgun (WGS) entry which is preliminary data.</text>
</comment>
<reference evidence="1 2" key="1">
    <citation type="submission" date="2020-04" db="EMBL/GenBank/DDBJ databases">
        <title>Perkinsus chesapeaki whole genome sequence.</title>
        <authorList>
            <person name="Bogema D.R."/>
        </authorList>
    </citation>
    <scope>NUCLEOTIDE SEQUENCE [LARGE SCALE GENOMIC DNA]</scope>
    <source>
        <strain evidence="1">ATCC PRA-425</strain>
    </source>
</reference>
<protein>
    <submittedName>
        <fullName evidence="1">Uncharacterized protein</fullName>
    </submittedName>
</protein>